<gene>
    <name evidence="9" type="ORF">PARMNEM_LOCUS6894</name>
</gene>
<keyword evidence="3" id="KW-0165">Cleavage on pair of basic residues</keyword>
<comment type="caution">
    <text evidence="9">The sequence shown here is derived from an EMBL/GenBank/DDBJ whole genome shotgun (WGS) entry which is preliminary data.</text>
</comment>
<evidence type="ECO:0000256" key="2">
    <source>
        <dbReference type="ARBA" id="ARBA00011207"/>
    </source>
</evidence>
<dbReference type="AlphaFoldDB" id="A0AAV1KS85"/>
<comment type="similarity">
    <text evidence="1 6">Belongs to the insulin family.</text>
</comment>
<dbReference type="GO" id="GO:0005576">
    <property type="term" value="C:extracellular region"/>
    <property type="evidence" value="ECO:0007669"/>
    <property type="project" value="UniProtKB-SubCell"/>
</dbReference>
<dbReference type="SMART" id="SM00078">
    <property type="entry name" value="IlGF"/>
    <property type="match status" value="1"/>
</dbReference>
<name>A0AAV1KS85_9NEOP</name>
<dbReference type="Proteomes" id="UP001314205">
    <property type="component" value="Unassembled WGS sequence"/>
</dbReference>
<keyword evidence="6" id="KW-0964">Secreted</keyword>
<evidence type="ECO:0000313" key="9">
    <source>
        <dbReference type="EMBL" id="CAK1585868.1"/>
    </source>
</evidence>
<reference evidence="9 10" key="1">
    <citation type="submission" date="2023-11" db="EMBL/GenBank/DDBJ databases">
        <authorList>
            <person name="Hedman E."/>
            <person name="Englund M."/>
            <person name="Stromberg M."/>
            <person name="Nyberg Akerstrom W."/>
            <person name="Nylinder S."/>
            <person name="Jareborg N."/>
            <person name="Kallberg Y."/>
            <person name="Kronander E."/>
        </authorList>
    </citation>
    <scope>NUCLEOTIDE SEQUENCE [LARGE SCALE GENOMIC DNA]</scope>
</reference>
<evidence type="ECO:0000256" key="3">
    <source>
        <dbReference type="ARBA" id="ARBA00022685"/>
    </source>
</evidence>
<dbReference type="PANTHER" id="PTHR13647:SF4">
    <property type="entry name" value="INSULIN-LIKE PEPTIDE 1-RELATED"/>
    <property type="match status" value="1"/>
</dbReference>
<dbReference type="EMBL" id="CAVLGL010000080">
    <property type="protein sequence ID" value="CAK1585868.1"/>
    <property type="molecule type" value="Genomic_DNA"/>
</dbReference>
<keyword evidence="4 7" id="KW-0732">Signal</keyword>
<keyword evidence="5" id="KW-1015">Disulfide bond</keyword>
<dbReference type="PANTHER" id="PTHR13647">
    <property type="entry name" value="INSULIN-LIKE PEPTIDE 2-RELATED"/>
    <property type="match status" value="1"/>
</dbReference>
<dbReference type="InterPro" id="IPR022353">
    <property type="entry name" value="Insulin_CS"/>
</dbReference>
<evidence type="ECO:0000256" key="1">
    <source>
        <dbReference type="ARBA" id="ARBA00009034"/>
    </source>
</evidence>
<dbReference type="InterPro" id="IPR022352">
    <property type="entry name" value="Ins/IGF/rlx"/>
</dbReference>
<comment type="subcellular location">
    <subcellularLocation>
        <location evidence="6">Secreted</location>
    </subcellularLocation>
</comment>
<protein>
    <recommendedName>
        <fullName evidence="8">Insulin-like domain-containing protein</fullName>
    </recommendedName>
</protein>
<feature type="chain" id="PRO_5043494490" description="Insulin-like domain-containing protein" evidence="7">
    <location>
        <begin position="23"/>
        <end position="99"/>
    </location>
</feature>
<accession>A0AAV1KS85</accession>
<comment type="subunit">
    <text evidence="2">Heterodimer of a B chain and an A chain linked by two disulfide bonds.</text>
</comment>
<evidence type="ECO:0000256" key="6">
    <source>
        <dbReference type="RuleBase" id="RU000406"/>
    </source>
</evidence>
<evidence type="ECO:0000256" key="7">
    <source>
        <dbReference type="SAM" id="SignalP"/>
    </source>
</evidence>
<evidence type="ECO:0000259" key="8">
    <source>
        <dbReference type="SMART" id="SM00078"/>
    </source>
</evidence>
<evidence type="ECO:0000256" key="4">
    <source>
        <dbReference type="ARBA" id="ARBA00022729"/>
    </source>
</evidence>
<dbReference type="CDD" id="cd04366">
    <property type="entry name" value="IlGF_insulin_bombyxin_like"/>
    <property type="match status" value="1"/>
</dbReference>
<feature type="domain" description="Insulin-like" evidence="8">
    <location>
        <begin position="25"/>
        <end position="99"/>
    </location>
</feature>
<dbReference type="Pfam" id="PF00049">
    <property type="entry name" value="Insulin"/>
    <property type="match status" value="1"/>
</dbReference>
<sequence length="99" mass="11045">MKIQVLLLLTIIGTISIESGNSQRIVLCGRRLAETLAMVCDSGTMMKKSVSNSIQEYKYGWQWLAPRVAHSFGQPRGKRGIVSECCEKSCSLEELLTYC</sequence>
<evidence type="ECO:0000313" key="10">
    <source>
        <dbReference type="Proteomes" id="UP001314205"/>
    </source>
</evidence>
<dbReference type="InterPro" id="IPR036438">
    <property type="entry name" value="Insulin-like_sf"/>
</dbReference>
<dbReference type="Gene3D" id="1.10.100.10">
    <property type="entry name" value="Insulin-like"/>
    <property type="match status" value="1"/>
</dbReference>
<dbReference type="PROSITE" id="PS00262">
    <property type="entry name" value="INSULIN"/>
    <property type="match status" value="1"/>
</dbReference>
<keyword evidence="10" id="KW-1185">Reference proteome</keyword>
<organism evidence="9 10">
    <name type="scientific">Parnassius mnemosyne</name>
    <name type="common">clouded apollo</name>
    <dbReference type="NCBI Taxonomy" id="213953"/>
    <lineage>
        <taxon>Eukaryota</taxon>
        <taxon>Metazoa</taxon>
        <taxon>Ecdysozoa</taxon>
        <taxon>Arthropoda</taxon>
        <taxon>Hexapoda</taxon>
        <taxon>Insecta</taxon>
        <taxon>Pterygota</taxon>
        <taxon>Neoptera</taxon>
        <taxon>Endopterygota</taxon>
        <taxon>Lepidoptera</taxon>
        <taxon>Glossata</taxon>
        <taxon>Ditrysia</taxon>
        <taxon>Papilionoidea</taxon>
        <taxon>Papilionidae</taxon>
        <taxon>Parnassiinae</taxon>
        <taxon>Parnassini</taxon>
        <taxon>Parnassius</taxon>
        <taxon>Driopa</taxon>
    </lineage>
</organism>
<evidence type="ECO:0000256" key="5">
    <source>
        <dbReference type="ARBA" id="ARBA00023157"/>
    </source>
</evidence>
<proteinExistence type="inferred from homology"/>
<dbReference type="PRINTS" id="PR00276">
    <property type="entry name" value="INSULINFAMLY"/>
</dbReference>
<dbReference type="InterPro" id="IPR016179">
    <property type="entry name" value="Insulin-like"/>
</dbReference>
<dbReference type="SUPFAM" id="SSF56994">
    <property type="entry name" value="Insulin-like"/>
    <property type="match status" value="1"/>
</dbReference>
<feature type="signal peptide" evidence="7">
    <location>
        <begin position="1"/>
        <end position="22"/>
    </location>
</feature>
<dbReference type="GO" id="GO:0005179">
    <property type="term" value="F:hormone activity"/>
    <property type="evidence" value="ECO:0007669"/>
    <property type="project" value="InterPro"/>
</dbReference>